<accession>A0A1I6JEW5</accession>
<dbReference type="PROSITE" id="PS51482">
    <property type="entry name" value="DEGV"/>
    <property type="match status" value="1"/>
</dbReference>
<dbReference type="RefSeq" id="WP_092560161.1">
    <property type="nucleotide sequence ID" value="NZ_FOYZ01000005.1"/>
</dbReference>
<dbReference type="InterPro" id="IPR043168">
    <property type="entry name" value="DegV_C"/>
</dbReference>
<dbReference type="Proteomes" id="UP000199659">
    <property type="component" value="Unassembled WGS sequence"/>
</dbReference>
<organism evidence="2 3">
    <name type="scientific">Anaeromicropila populeti</name>
    <dbReference type="NCBI Taxonomy" id="37658"/>
    <lineage>
        <taxon>Bacteria</taxon>
        <taxon>Bacillati</taxon>
        <taxon>Bacillota</taxon>
        <taxon>Clostridia</taxon>
        <taxon>Lachnospirales</taxon>
        <taxon>Lachnospiraceae</taxon>
        <taxon>Anaeromicropila</taxon>
    </lineage>
</organism>
<dbReference type="Gene3D" id="3.30.1180.10">
    <property type="match status" value="1"/>
</dbReference>
<keyword evidence="1" id="KW-0446">Lipid-binding</keyword>
<dbReference type="AlphaFoldDB" id="A0A1I6JEW5"/>
<reference evidence="2 3" key="1">
    <citation type="submission" date="2016-10" db="EMBL/GenBank/DDBJ databases">
        <authorList>
            <person name="de Groot N.N."/>
        </authorList>
    </citation>
    <scope>NUCLEOTIDE SEQUENCE [LARGE SCALE GENOMIC DNA]</scope>
    <source>
        <strain evidence="2 3">743A</strain>
    </source>
</reference>
<dbReference type="InterPro" id="IPR050270">
    <property type="entry name" value="DegV_domain_contain"/>
</dbReference>
<dbReference type="OrthoDB" id="2138472at2"/>
<evidence type="ECO:0000313" key="3">
    <source>
        <dbReference type="Proteomes" id="UP000199659"/>
    </source>
</evidence>
<gene>
    <name evidence="2" type="ORF">SAMN05661086_01598</name>
</gene>
<evidence type="ECO:0000256" key="1">
    <source>
        <dbReference type="ARBA" id="ARBA00023121"/>
    </source>
</evidence>
<dbReference type="STRING" id="37658.SAMN05661086_01598"/>
<proteinExistence type="predicted"/>
<sequence length="278" mass="30818">MSYKIIGDSCTDLPEKLKENEHFCLVPLSITIDGYTIIDDETFNQKDFLERMAASPNCPSSACPSPEDYMKLFHGEEDIFVVTLSSQLSGSYNSAVLAKNLYLEENPSKNIEIIDSRSASVGQTLIAMKIQELAETKLSFSEIVRMANQFRDEMETLFVLESLETLRKNGRLSGIKALIVNALNIKPIMVGTKTGEIDKADQARGMNKALVKMADIIEKNAVNAKNKVLAIAHCNNYERALFVKDEILKRVSFKDVVIVDTAGISSLYANDGGIIVCY</sequence>
<dbReference type="PANTHER" id="PTHR33434">
    <property type="entry name" value="DEGV DOMAIN-CONTAINING PROTEIN DR_1986-RELATED"/>
    <property type="match status" value="1"/>
</dbReference>
<dbReference type="GO" id="GO:0008289">
    <property type="term" value="F:lipid binding"/>
    <property type="evidence" value="ECO:0007669"/>
    <property type="project" value="UniProtKB-KW"/>
</dbReference>
<dbReference type="EMBL" id="FOYZ01000005">
    <property type="protein sequence ID" value="SFR77130.1"/>
    <property type="molecule type" value="Genomic_DNA"/>
</dbReference>
<dbReference type="PANTHER" id="PTHR33434:SF2">
    <property type="entry name" value="FATTY ACID-BINDING PROTEIN TM_1468"/>
    <property type="match status" value="1"/>
</dbReference>
<keyword evidence="3" id="KW-1185">Reference proteome</keyword>
<dbReference type="Gene3D" id="3.40.50.10440">
    <property type="entry name" value="Dihydroxyacetone kinase, domain 1"/>
    <property type="match status" value="1"/>
</dbReference>
<dbReference type="Gene3D" id="2.20.28.50">
    <property type="entry name" value="degv family protein"/>
    <property type="match status" value="1"/>
</dbReference>
<dbReference type="SUPFAM" id="SSF82549">
    <property type="entry name" value="DAK1/DegV-like"/>
    <property type="match status" value="1"/>
</dbReference>
<dbReference type="Pfam" id="PF02645">
    <property type="entry name" value="DegV"/>
    <property type="match status" value="1"/>
</dbReference>
<protein>
    <submittedName>
        <fullName evidence="2">EDD domain protein, DegV family</fullName>
    </submittedName>
</protein>
<dbReference type="NCBIfam" id="TIGR00762">
    <property type="entry name" value="DegV"/>
    <property type="match status" value="1"/>
</dbReference>
<name>A0A1I6JEW5_9FIRM</name>
<evidence type="ECO:0000313" key="2">
    <source>
        <dbReference type="EMBL" id="SFR77130.1"/>
    </source>
</evidence>
<dbReference type="InterPro" id="IPR003797">
    <property type="entry name" value="DegV"/>
</dbReference>